<reference evidence="6 7" key="1">
    <citation type="submission" date="2024-04" db="EMBL/GenBank/DDBJ databases">
        <title>The reference genome of an endangered Asteraceae, Deinandra increscens subsp. villosa, native to the Central Coast of California.</title>
        <authorList>
            <person name="Guilliams M."/>
            <person name="Hasenstab-Lehman K."/>
            <person name="Meyer R."/>
            <person name="Mcevoy S."/>
        </authorList>
    </citation>
    <scope>NUCLEOTIDE SEQUENCE [LARGE SCALE GENOMIC DNA]</scope>
    <source>
        <tissue evidence="6">Leaf</tissue>
    </source>
</reference>
<dbReference type="InterPro" id="IPR002213">
    <property type="entry name" value="UDP_glucos_trans"/>
</dbReference>
<comment type="caution">
    <text evidence="6">The sequence shown here is derived from an EMBL/GenBank/DDBJ whole genome shotgun (WGS) entry which is preliminary data.</text>
</comment>
<dbReference type="PROSITE" id="PS00375">
    <property type="entry name" value="UDPGT"/>
    <property type="match status" value="1"/>
</dbReference>
<evidence type="ECO:0000256" key="1">
    <source>
        <dbReference type="ARBA" id="ARBA00009995"/>
    </source>
</evidence>
<dbReference type="GO" id="GO:0080044">
    <property type="term" value="F:quercetin 7-O-glucosyltransferase activity"/>
    <property type="evidence" value="ECO:0007669"/>
    <property type="project" value="TreeGrafter"/>
</dbReference>
<evidence type="ECO:0000256" key="2">
    <source>
        <dbReference type="ARBA" id="ARBA00022676"/>
    </source>
</evidence>
<keyword evidence="7" id="KW-1185">Reference proteome</keyword>
<evidence type="ECO:0000256" key="5">
    <source>
        <dbReference type="RuleBase" id="RU362057"/>
    </source>
</evidence>
<keyword evidence="2 4" id="KW-0328">Glycosyltransferase</keyword>
<dbReference type="FunFam" id="3.40.50.2000:FF:000065">
    <property type="entry name" value="Glycosyltransferase"/>
    <property type="match status" value="1"/>
</dbReference>
<comment type="similarity">
    <text evidence="1 4">Belongs to the UDP-glycosyltransferase family.</text>
</comment>
<dbReference type="InterPro" id="IPR035595">
    <property type="entry name" value="UDP_glycos_trans_CS"/>
</dbReference>
<evidence type="ECO:0000313" key="6">
    <source>
        <dbReference type="EMBL" id="KAK9069923.1"/>
    </source>
</evidence>
<proteinExistence type="inferred from homology"/>
<dbReference type="EMBL" id="JBCNJP010000012">
    <property type="protein sequence ID" value="KAK9069923.1"/>
    <property type="molecule type" value="Genomic_DNA"/>
</dbReference>
<dbReference type="Proteomes" id="UP001408789">
    <property type="component" value="Unassembled WGS sequence"/>
</dbReference>
<sequence length="472" mass="53597">MDVTHENKPHVLFIPYPAQSHIKCMLKLAQLLNHKGLNVTFINTHSNHKRLVESGGTRWLGDTPSFRFKTVPDGPDNDVEEARTTTEVWSYMETNFYDSFVGVVSGLETRVTCIVCDGFMTYTNVMHAAERFEMPVILFWTMAACGFMGFYQVKVLMEKGLVPLKDENEYLDMEIDWIPGMEATRLKDLPEFTRYAKPDDPAYKFLLETARTADKVSHIIIHTFQELEPKLVEEIKSIFPNIYTLGPLQLHLNRITDTETTNSGSNFYSLQKEEPECIQWLESKDANSVVYVNFGSLAVMSIQDLEEFGWGLVNSNVYFLWIIRTDLVDGEPAVLPEELKKAMDEKGFVASWCSQEEVLNHPAVGGFLTHGGWASIIESLSAGVPMICWPVSGDQQINCRQMCKEWEVGMEIEKNVKREGVERLVRVLMEGEEGERMRKKAGEWRKVAETAVAANGSSWLGLEKLANLIISL</sequence>
<organism evidence="6 7">
    <name type="scientific">Deinandra increscens subsp. villosa</name>
    <dbReference type="NCBI Taxonomy" id="3103831"/>
    <lineage>
        <taxon>Eukaryota</taxon>
        <taxon>Viridiplantae</taxon>
        <taxon>Streptophyta</taxon>
        <taxon>Embryophyta</taxon>
        <taxon>Tracheophyta</taxon>
        <taxon>Spermatophyta</taxon>
        <taxon>Magnoliopsida</taxon>
        <taxon>eudicotyledons</taxon>
        <taxon>Gunneridae</taxon>
        <taxon>Pentapetalae</taxon>
        <taxon>asterids</taxon>
        <taxon>campanulids</taxon>
        <taxon>Asterales</taxon>
        <taxon>Asteraceae</taxon>
        <taxon>Asteroideae</taxon>
        <taxon>Heliantheae alliance</taxon>
        <taxon>Madieae</taxon>
        <taxon>Madiinae</taxon>
        <taxon>Deinandra</taxon>
    </lineage>
</organism>
<dbReference type="EC" id="2.4.1.-" evidence="5"/>
<dbReference type="PANTHER" id="PTHR11926">
    <property type="entry name" value="GLUCOSYL/GLUCURONOSYL TRANSFERASES"/>
    <property type="match status" value="1"/>
</dbReference>
<dbReference type="SUPFAM" id="SSF53756">
    <property type="entry name" value="UDP-Glycosyltransferase/glycogen phosphorylase"/>
    <property type="match status" value="1"/>
</dbReference>
<evidence type="ECO:0000256" key="4">
    <source>
        <dbReference type="RuleBase" id="RU003718"/>
    </source>
</evidence>
<evidence type="ECO:0000313" key="7">
    <source>
        <dbReference type="Proteomes" id="UP001408789"/>
    </source>
</evidence>
<dbReference type="PANTHER" id="PTHR11926:SF1383">
    <property type="entry name" value="UDP-GLUCURONOSYL_UDP-GLUCOSYLTRANSFERASE, UDP-GLYCOSYLTRANSFERASE FAMILY"/>
    <property type="match status" value="1"/>
</dbReference>
<evidence type="ECO:0000256" key="3">
    <source>
        <dbReference type="ARBA" id="ARBA00022679"/>
    </source>
</evidence>
<protein>
    <recommendedName>
        <fullName evidence="5">Glycosyltransferase</fullName>
        <ecNumber evidence="5">2.4.1.-</ecNumber>
    </recommendedName>
</protein>
<gene>
    <name evidence="6" type="ORF">SSX86_010321</name>
</gene>
<dbReference type="Pfam" id="PF00201">
    <property type="entry name" value="UDPGT"/>
    <property type="match status" value="1"/>
</dbReference>
<keyword evidence="3 4" id="KW-0808">Transferase</keyword>
<accession>A0AAP0DF21</accession>
<dbReference type="FunFam" id="3.40.50.2000:FF:000027">
    <property type="entry name" value="Glycosyltransferase"/>
    <property type="match status" value="1"/>
</dbReference>
<dbReference type="AlphaFoldDB" id="A0AAP0DF21"/>
<dbReference type="Gene3D" id="3.40.50.2000">
    <property type="entry name" value="Glycogen Phosphorylase B"/>
    <property type="match status" value="2"/>
</dbReference>
<name>A0AAP0DF21_9ASTR</name>
<dbReference type="GO" id="GO:0080043">
    <property type="term" value="F:quercetin 3-O-glucosyltransferase activity"/>
    <property type="evidence" value="ECO:0007669"/>
    <property type="project" value="TreeGrafter"/>
</dbReference>
<dbReference type="CDD" id="cd03784">
    <property type="entry name" value="GT1_Gtf-like"/>
    <property type="match status" value="1"/>
</dbReference>